<dbReference type="Pfam" id="PF05713">
    <property type="entry name" value="MobC"/>
    <property type="match status" value="1"/>
</dbReference>
<accession>A0ABM9PUI1</accession>
<keyword evidence="3" id="KW-1185">Reference proteome</keyword>
<proteinExistence type="predicted"/>
<reference evidence="3" key="2">
    <citation type="submission" date="2010-07" db="EMBL/GenBank/DDBJ databases">
        <title>Complete genome sequence of Arthrobacter arilaitensis (strain DSM 16368 / CIP 108037 / JCM 13566 / Re117).</title>
        <authorList>
            <person name="Genoscope."/>
        </authorList>
    </citation>
    <scope>NUCLEOTIDE SEQUENCE [LARGE SCALE GENOMIC DNA]</scope>
    <source>
        <strain evidence="3">DSM 16368 / CIP 108037 / IAM 15318 / JCM 13566 / Re117</strain>
    </source>
</reference>
<dbReference type="InterPro" id="IPR008687">
    <property type="entry name" value="MobC"/>
</dbReference>
<dbReference type="Proteomes" id="UP000006878">
    <property type="component" value="Chromosome"/>
</dbReference>
<evidence type="ECO:0000313" key="2">
    <source>
        <dbReference type="EMBL" id="CBT74902.1"/>
    </source>
</evidence>
<name>A0ABM9PUI1_GLUAR</name>
<gene>
    <name evidence="2" type="ordered locus">AARI_06800</name>
</gene>
<evidence type="ECO:0000313" key="3">
    <source>
        <dbReference type="Proteomes" id="UP000006878"/>
    </source>
</evidence>
<sequence length="151" mass="16218">MVPAQGGVAALGRKKVIGLGDEQTPAGRLFARRRRANVEGGRQHHHKVKVTPEEEGMLLRLAEAQHVTIPRLLVESALASEASETPTERKQAMAELFALHRLLAAISNNVNQIARHANATGEVQPATVSTLAKVREVAERIDAAIDGLSLS</sequence>
<feature type="domain" description="Bacterial mobilisation" evidence="1">
    <location>
        <begin position="103"/>
        <end position="142"/>
    </location>
</feature>
<organism evidence="2 3">
    <name type="scientific">Glutamicibacter arilaitensis (strain DSM 16368 / CIP 108037 / IAM 15318 / JCM 13566 / NCIMB 14258 / Re117)</name>
    <name type="common">Arthrobacter arilaitensis</name>
    <dbReference type="NCBI Taxonomy" id="861360"/>
    <lineage>
        <taxon>Bacteria</taxon>
        <taxon>Bacillati</taxon>
        <taxon>Actinomycetota</taxon>
        <taxon>Actinomycetes</taxon>
        <taxon>Micrococcales</taxon>
        <taxon>Micrococcaceae</taxon>
        <taxon>Glutamicibacter</taxon>
    </lineage>
</organism>
<dbReference type="EMBL" id="FQ311875">
    <property type="protein sequence ID" value="CBT74902.1"/>
    <property type="molecule type" value="Genomic_DNA"/>
</dbReference>
<protein>
    <submittedName>
        <fullName evidence="2">Mobilisation protein</fullName>
    </submittedName>
</protein>
<reference evidence="3" key="1">
    <citation type="journal article" date="2010" name="PLoS ONE">
        <title>The Arthrobacter arilaitensis Re117 genome sequence reveals its genetic adaptation to the surface of cheese.</title>
        <authorList>
            <person name="Monnet C."/>
            <person name="Loux V."/>
            <person name="Gibrat J.F."/>
            <person name="Spinnler E."/>
            <person name="Barbe V."/>
            <person name="Vacherie B."/>
            <person name="Gavory F."/>
            <person name="Gourbeyre E."/>
            <person name="Siguier P."/>
            <person name="Chandler M."/>
            <person name="Elleuch R."/>
            <person name="Irlinger F."/>
            <person name="Vallaeys T."/>
        </authorList>
    </citation>
    <scope>NUCLEOTIDE SEQUENCE</scope>
    <source>
        <strain evidence="3">DSM 16368 / CIP 108037 / IAM 15318 / JCM 13566 / Re117</strain>
    </source>
</reference>
<evidence type="ECO:0000259" key="1">
    <source>
        <dbReference type="Pfam" id="PF05713"/>
    </source>
</evidence>